<dbReference type="EMBL" id="CACVBM020000333">
    <property type="protein sequence ID" value="CAA7017714.1"/>
    <property type="molecule type" value="Genomic_DNA"/>
</dbReference>
<organism evidence="3 4">
    <name type="scientific">Microthlaspi erraticum</name>
    <dbReference type="NCBI Taxonomy" id="1685480"/>
    <lineage>
        <taxon>Eukaryota</taxon>
        <taxon>Viridiplantae</taxon>
        <taxon>Streptophyta</taxon>
        <taxon>Embryophyta</taxon>
        <taxon>Tracheophyta</taxon>
        <taxon>Spermatophyta</taxon>
        <taxon>Magnoliopsida</taxon>
        <taxon>eudicotyledons</taxon>
        <taxon>Gunneridae</taxon>
        <taxon>Pentapetalae</taxon>
        <taxon>rosids</taxon>
        <taxon>malvids</taxon>
        <taxon>Brassicales</taxon>
        <taxon>Brassicaceae</taxon>
        <taxon>Coluteocarpeae</taxon>
        <taxon>Microthlaspi</taxon>
    </lineage>
</organism>
<dbReference type="Proteomes" id="UP000467841">
    <property type="component" value="Unassembled WGS sequence"/>
</dbReference>
<proteinExistence type="predicted"/>
<evidence type="ECO:0000259" key="2">
    <source>
        <dbReference type="Pfam" id="PF14291"/>
    </source>
</evidence>
<feature type="region of interest" description="Disordered" evidence="1">
    <location>
        <begin position="108"/>
        <end position="127"/>
    </location>
</feature>
<accession>A0A6D2HSZ3</accession>
<dbReference type="Pfam" id="PF14291">
    <property type="entry name" value="DUF4371"/>
    <property type="match status" value="1"/>
</dbReference>
<dbReference type="InterPro" id="IPR055298">
    <property type="entry name" value="AtLOH3-like"/>
</dbReference>
<evidence type="ECO:0000256" key="1">
    <source>
        <dbReference type="SAM" id="MobiDB-lite"/>
    </source>
</evidence>
<evidence type="ECO:0000313" key="3">
    <source>
        <dbReference type="EMBL" id="CAA7017714.1"/>
    </source>
</evidence>
<dbReference type="InterPro" id="IPR025398">
    <property type="entry name" value="DUF4371"/>
</dbReference>
<dbReference type="PANTHER" id="PTHR11697">
    <property type="entry name" value="GENERAL TRANSCRIPTION FACTOR 2-RELATED ZINC FINGER PROTEIN"/>
    <property type="match status" value="1"/>
</dbReference>
<protein>
    <recommendedName>
        <fullName evidence="2">DUF4371 domain-containing protein</fullName>
    </recommendedName>
</protein>
<evidence type="ECO:0000313" key="4">
    <source>
        <dbReference type="Proteomes" id="UP000467841"/>
    </source>
</evidence>
<keyword evidence="4" id="KW-1185">Reference proteome</keyword>
<sequence>MAVVFRFVDKRGSVKERFMGVAHVKETSALSLKSAIDDLFAKYGLSLSMVRGQGYDGASNMSVAKKHLEVGNFFDMISVLLNVVVASCKRKDKLLDLNRKTVEEGIDSGDINTGTGQNQEISLPRPANTRWGSHHKTLLQFLSMFKMKAPRTQKDVKRMVFSSIFTHSIVSSICN</sequence>
<feature type="compositionally biased region" description="Polar residues" evidence="1">
    <location>
        <begin position="110"/>
        <end position="121"/>
    </location>
</feature>
<reference evidence="3" key="1">
    <citation type="submission" date="2020-01" db="EMBL/GenBank/DDBJ databases">
        <authorList>
            <person name="Mishra B."/>
        </authorList>
    </citation>
    <scope>NUCLEOTIDE SEQUENCE [LARGE SCALE GENOMIC DNA]</scope>
</reference>
<dbReference type="OrthoDB" id="6621980at2759"/>
<gene>
    <name evidence="3" type="ORF">MERR_LOCUS4949</name>
</gene>
<dbReference type="AlphaFoldDB" id="A0A6D2HSZ3"/>
<comment type="caution">
    <text evidence="3">The sequence shown here is derived from an EMBL/GenBank/DDBJ whole genome shotgun (WGS) entry which is preliminary data.</text>
</comment>
<dbReference type="PANTHER" id="PTHR11697:SF230">
    <property type="entry name" value="ZINC FINGER, MYM DOMAIN CONTAINING 1"/>
    <property type="match status" value="1"/>
</dbReference>
<name>A0A6D2HSZ3_9BRAS</name>
<feature type="domain" description="DUF4371" evidence="2">
    <location>
        <begin position="1"/>
        <end position="62"/>
    </location>
</feature>